<dbReference type="InterPro" id="IPR029045">
    <property type="entry name" value="ClpP/crotonase-like_dom_sf"/>
</dbReference>
<reference evidence="7" key="1">
    <citation type="journal article" date="2015" name="BMC Genomics">
        <title>Transcriptome profiling of a Rhizobium leguminosarum bv. trifolii rosR mutant reveals the role of the transcriptional regulator RosR in motility, synthesis of cell-surface components, and other cellular processes.</title>
        <authorList>
            <person name="Rachwal K."/>
            <person name="Matczynska E."/>
            <person name="Janczarek M."/>
        </authorList>
    </citation>
    <scope>NUCLEOTIDE SEQUENCE</scope>
    <source>
        <strain evidence="7">Rt24.2</strain>
    </source>
</reference>
<dbReference type="InterPro" id="IPR014748">
    <property type="entry name" value="Enoyl-CoA_hydra_C"/>
</dbReference>
<dbReference type="SUPFAM" id="SSF52096">
    <property type="entry name" value="ClpP/crotonase"/>
    <property type="match status" value="1"/>
</dbReference>
<dbReference type="InterPro" id="IPR001753">
    <property type="entry name" value="Enoyl-CoA_hydra/iso"/>
</dbReference>
<accession>A0A1B8RGL4</accession>
<evidence type="ECO:0000256" key="6">
    <source>
        <dbReference type="ARBA" id="ARBA00040545"/>
    </source>
</evidence>
<dbReference type="PANTHER" id="PTHR43602:SF1">
    <property type="entry name" value="ENOYL-COA HYDRATASE DOMAIN-CONTAINING PROTEIN 3, MITOCHONDRIAL"/>
    <property type="match status" value="1"/>
</dbReference>
<dbReference type="Pfam" id="PF00378">
    <property type="entry name" value="ECH_1"/>
    <property type="match status" value="1"/>
</dbReference>
<evidence type="ECO:0000256" key="2">
    <source>
        <dbReference type="ARBA" id="ARBA00022832"/>
    </source>
</evidence>
<evidence type="ECO:0000256" key="3">
    <source>
        <dbReference type="ARBA" id="ARBA00022946"/>
    </source>
</evidence>
<dbReference type="AlphaFoldDB" id="A0A1B8RGL4"/>
<dbReference type="InterPro" id="IPR052377">
    <property type="entry name" value="Mitochondrial_ECH-domain"/>
</dbReference>
<dbReference type="Gene3D" id="1.10.12.10">
    <property type="entry name" value="Lyase 2-enoyl-coa Hydratase, Chain A, domain 2"/>
    <property type="match status" value="1"/>
</dbReference>
<keyword evidence="2" id="KW-0276">Fatty acid metabolism</keyword>
<dbReference type="RefSeq" id="WP_028733654.1">
    <property type="nucleotide sequence ID" value="NZ_MAMO01000010.1"/>
</dbReference>
<dbReference type="GO" id="GO:0016836">
    <property type="term" value="F:hydro-lyase activity"/>
    <property type="evidence" value="ECO:0007669"/>
    <property type="project" value="TreeGrafter"/>
</dbReference>
<comment type="similarity">
    <text evidence="1">Belongs to the enoyl-CoA hydratase/isomerase family.</text>
</comment>
<evidence type="ECO:0000256" key="5">
    <source>
        <dbReference type="ARBA" id="ARBA00037410"/>
    </source>
</evidence>
<evidence type="ECO:0000256" key="1">
    <source>
        <dbReference type="ARBA" id="ARBA00005254"/>
    </source>
</evidence>
<dbReference type="GO" id="GO:0006631">
    <property type="term" value="P:fatty acid metabolic process"/>
    <property type="evidence" value="ECO:0007669"/>
    <property type="project" value="UniProtKB-KW"/>
</dbReference>
<keyword evidence="4" id="KW-0443">Lipid metabolism</keyword>
<keyword evidence="3" id="KW-0809">Transit peptide</keyword>
<sequence length="276" mass="29696">MAEIVSFPDAARAEEGGLLIRSLRDGVLRLVLNNPPANVFSIALLEALMGELETAEAEPDVRVVVIASTGNVFSAGHDLKELTTHRADEDQGADFFEKTFRLATDLMLKIAHLPKPVIAEIDGLATAAGCQLVASCDLAICTDSSTFCTPGVNIGLFCSTPMVAVSRAAHRKQAMEMLLTGETIDASTAKDFGLVNRIVPKQYLAQVVSKYAAVIASKSPLTLKIGKEAFNRQLELPVEAAYDYTARVMVENMLTQDAQEGIGAFLGKRKPDWKGE</sequence>
<evidence type="ECO:0000313" key="7">
    <source>
        <dbReference type="EMBL" id="AOO89285.1"/>
    </source>
</evidence>
<comment type="function">
    <text evidence="5">May play a role in fatty acid biosynthesis and insulin sensitivity.</text>
</comment>
<dbReference type="EMBL" id="KX486921">
    <property type="protein sequence ID" value="AOO89285.1"/>
    <property type="molecule type" value="Genomic_DNA"/>
</dbReference>
<evidence type="ECO:0000256" key="4">
    <source>
        <dbReference type="ARBA" id="ARBA00023098"/>
    </source>
</evidence>
<organism evidence="7">
    <name type="scientific">Rhizobium leguminosarum bv. trifolii</name>
    <dbReference type="NCBI Taxonomy" id="386"/>
    <lineage>
        <taxon>Bacteria</taxon>
        <taxon>Pseudomonadati</taxon>
        <taxon>Pseudomonadota</taxon>
        <taxon>Alphaproteobacteria</taxon>
        <taxon>Hyphomicrobiales</taxon>
        <taxon>Rhizobiaceae</taxon>
        <taxon>Rhizobium/Agrobacterium group</taxon>
        <taxon>Rhizobium</taxon>
    </lineage>
</organism>
<dbReference type="GeneID" id="61423304"/>
<dbReference type="PANTHER" id="PTHR43602">
    <property type="match status" value="1"/>
</dbReference>
<dbReference type="CDD" id="cd06558">
    <property type="entry name" value="crotonase-like"/>
    <property type="match status" value="1"/>
</dbReference>
<name>A0A1B8RGL4_RHILT</name>
<proteinExistence type="inferred from homology"/>
<dbReference type="NCBIfam" id="NF006008">
    <property type="entry name" value="PRK08139.1"/>
    <property type="match status" value="1"/>
</dbReference>
<dbReference type="Gene3D" id="3.90.226.10">
    <property type="entry name" value="2-enoyl-CoA Hydratase, Chain A, domain 1"/>
    <property type="match status" value="1"/>
</dbReference>
<reference evidence="7" key="2">
    <citation type="journal article" date="2016" name="Front. Microbiol.">
        <title>The Regulatory Protein RosR Affects Rhizobium leguminosarum bv. trifolii Protein Profiles, Cell Surface Properties, and Symbiosis with Clover.</title>
        <authorList>
            <person name="Rachwal K."/>
            <person name="Boguszewska A."/>
            <person name="Kopcinska J."/>
            <person name="Karas M."/>
            <person name="Tchorzewski M."/>
            <person name="Janczarek M."/>
        </authorList>
    </citation>
    <scope>NUCLEOTIDE SEQUENCE</scope>
    <source>
        <strain evidence="7">Rt24.2</strain>
    </source>
</reference>
<protein>
    <recommendedName>
        <fullName evidence="6">Enoyl-CoA hydratase domain-containing protein 3, mitochondrial</fullName>
    </recommendedName>
</protein>